<dbReference type="SMART" id="SM00102">
    <property type="entry name" value="ADF"/>
    <property type="match status" value="1"/>
</dbReference>
<dbReference type="GeneTree" id="ENSGT00950000183000"/>
<evidence type="ECO:0000313" key="5">
    <source>
        <dbReference type="Proteomes" id="UP000694388"/>
    </source>
</evidence>
<evidence type="ECO:0000259" key="3">
    <source>
        <dbReference type="PROSITE" id="PS51263"/>
    </source>
</evidence>
<feature type="domain" description="ADF-H" evidence="3">
    <location>
        <begin position="3"/>
        <end position="128"/>
    </location>
</feature>
<dbReference type="Pfam" id="PF00241">
    <property type="entry name" value="Cofilin_ADF"/>
    <property type="match status" value="1"/>
</dbReference>
<dbReference type="Gene3D" id="3.40.20.10">
    <property type="entry name" value="Severin"/>
    <property type="match status" value="1"/>
</dbReference>
<dbReference type="Ensembl" id="ENSEBUT00000010834.1">
    <property type="protein sequence ID" value="ENSEBUP00000010289.1"/>
    <property type="gene ID" value="ENSEBUG00000006610.1"/>
</dbReference>
<keyword evidence="2" id="KW-0009">Actin-binding</keyword>
<dbReference type="SUPFAM" id="SSF55753">
    <property type="entry name" value="Actin depolymerizing proteins"/>
    <property type="match status" value="1"/>
</dbReference>
<dbReference type="AlphaFoldDB" id="A0A8C4WTB0"/>
<dbReference type="InterPro" id="IPR029006">
    <property type="entry name" value="ADF-H/Gelsolin-like_dom_sf"/>
</dbReference>
<dbReference type="OMA" id="DWTTDEN"/>
<protein>
    <recommendedName>
        <fullName evidence="3">ADF-H domain-containing protein</fullName>
    </recommendedName>
</protein>
<proteinExistence type="inferred from homology"/>
<dbReference type="GO" id="GO:0015629">
    <property type="term" value="C:actin cytoskeleton"/>
    <property type="evidence" value="ECO:0007669"/>
    <property type="project" value="InterPro"/>
</dbReference>
<dbReference type="GO" id="GO:0030042">
    <property type="term" value="P:actin filament depolymerization"/>
    <property type="evidence" value="ECO:0007669"/>
    <property type="project" value="InterPro"/>
</dbReference>
<accession>A0A8C4WTB0</accession>
<keyword evidence="5" id="KW-1185">Reference proteome</keyword>
<dbReference type="PROSITE" id="PS51263">
    <property type="entry name" value="ADF_H"/>
    <property type="match status" value="1"/>
</dbReference>
<organism evidence="4 5">
    <name type="scientific">Eptatretus burgeri</name>
    <name type="common">Inshore hagfish</name>
    <dbReference type="NCBI Taxonomy" id="7764"/>
    <lineage>
        <taxon>Eukaryota</taxon>
        <taxon>Metazoa</taxon>
        <taxon>Chordata</taxon>
        <taxon>Craniata</taxon>
        <taxon>Vertebrata</taxon>
        <taxon>Cyclostomata</taxon>
        <taxon>Myxini</taxon>
        <taxon>Myxiniformes</taxon>
        <taxon>Myxinidae</taxon>
        <taxon>Eptatretinae</taxon>
        <taxon>Eptatretus</taxon>
    </lineage>
</organism>
<reference evidence="4" key="2">
    <citation type="submission" date="2025-09" db="UniProtKB">
        <authorList>
            <consortium name="Ensembl"/>
        </authorList>
    </citation>
    <scope>IDENTIFICATION</scope>
</reference>
<dbReference type="PANTHER" id="PTHR11913">
    <property type="entry name" value="COFILIN-RELATED"/>
    <property type="match status" value="1"/>
</dbReference>
<dbReference type="GO" id="GO:0003779">
    <property type="term" value="F:actin binding"/>
    <property type="evidence" value="ECO:0007669"/>
    <property type="project" value="UniProtKB-KW"/>
</dbReference>
<evidence type="ECO:0000256" key="2">
    <source>
        <dbReference type="ARBA" id="ARBA00023203"/>
    </source>
</evidence>
<dbReference type="Proteomes" id="UP000694388">
    <property type="component" value="Unplaced"/>
</dbReference>
<reference evidence="4" key="1">
    <citation type="submission" date="2025-08" db="UniProtKB">
        <authorList>
            <consortium name="Ensembl"/>
        </authorList>
    </citation>
    <scope>IDENTIFICATION</scope>
</reference>
<dbReference type="InterPro" id="IPR002108">
    <property type="entry name" value="ADF-H"/>
</dbReference>
<dbReference type="InterPro" id="IPR017904">
    <property type="entry name" value="ADF/Cofilin"/>
</dbReference>
<sequence length="128" mass="14625">MTSGVIIHDSVMEVFNEIKAYKTATQDDVKKHKKAVFLCFNDDCSEIQLEENKQILVGDIRNSVDDPFLMFIHLPPPNDCRHSLYPLFVSWCPDSATTKLKMMYSNGKNSIKKMFPGIQHDCLCVTSH</sequence>
<comment type="similarity">
    <text evidence="1">Belongs to the actin-binding proteins ADF family.</text>
</comment>
<name>A0A8C4WTB0_EPTBU</name>
<evidence type="ECO:0000256" key="1">
    <source>
        <dbReference type="ARBA" id="ARBA00006844"/>
    </source>
</evidence>
<evidence type="ECO:0000313" key="4">
    <source>
        <dbReference type="Ensembl" id="ENSEBUP00000010289.1"/>
    </source>
</evidence>